<evidence type="ECO:0000313" key="4">
    <source>
        <dbReference type="WBParaSite" id="SPAL_0000438800.1"/>
    </source>
</evidence>
<feature type="compositionally biased region" description="Low complexity" evidence="1">
    <location>
        <begin position="88"/>
        <end position="103"/>
    </location>
</feature>
<protein>
    <submittedName>
        <fullName evidence="4">Secreted protein</fullName>
    </submittedName>
</protein>
<feature type="signal peptide" evidence="2">
    <location>
        <begin position="1"/>
        <end position="18"/>
    </location>
</feature>
<evidence type="ECO:0000256" key="2">
    <source>
        <dbReference type="SAM" id="SignalP"/>
    </source>
</evidence>
<name>A0A0N5BEG3_STREA</name>
<keyword evidence="3" id="KW-1185">Reference proteome</keyword>
<keyword evidence="2" id="KW-0732">Signal</keyword>
<feature type="chain" id="PRO_5005894142" evidence="2">
    <location>
        <begin position="19"/>
        <end position="129"/>
    </location>
</feature>
<evidence type="ECO:0000256" key="1">
    <source>
        <dbReference type="SAM" id="MobiDB-lite"/>
    </source>
</evidence>
<organism evidence="3 4">
    <name type="scientific">Strongyloides papillosus</name>
    <name type="common">Intestinal threadworm</name>
    <dbReference type="NCBI Taxonomy" id="174720"/>
    <lineage>
        <taxon>Eukaryota</taxon>
        <taxon>Metazoa</taxon>
        <taxon>Ecdysozoa</taxon>
        <taxon>Nematoda</taxon>
        <taxon>Chromadorea</taxon>
        <taxon>Rhabditida</taxon>
        <taxon>Tylenchina</taxon>
        <taxon>Panagrolaimomorpha</taxon>
        <taxon>Strongyloidoidea</taxon>
        <taxon>Strongyloididae</taxon>
        <taxon>Strongyloides</taxon>
    </lineage>
</organism>
<evidence type="ECO:0000313" key="3">
    <source>
        <dbReference type="Proteomes" id="UP000046392"/>
    </source>
</evidence>
<dbReference type="AlphaFoldDB" id="A0A0N5BEG3"/>
<proteinExistence type="predicted"/>
<accession>A0A0N5BEG3</accession>
<dbReference type="WBParaSite" id="SPAL_0000438800.1">
    <property type="protein sequence ID" value="SPAL_0000438800.1"/>
    <property type="gene ID" value="SPAL_0000438800"/>
</dbReference>
<dbReference type="Proteomes" id="UP000046392">
    <property type="component" value="Unplaced"/>
</dbReference>
<reference evidence="4" key="1">
    <citation type="submission" date="2017-02" db="UniProtKB">
        <authorList>
            <consortium name="WormBaseParasite"/>
        </authorList>
    </citation>
    <scope>IDENTIFICATION</scope>
</reference>
<feature type="region of interest" description="Disordered" evidence="1">
    <location>
        <begin position="85"/>
        <end position="116"/>
    </location>
</feature>
<sequence length="129" mass="14818">MYFIKICAIAIFLAMPYSFQDSSFEEESLEISSTEGSTLPEGSEGSYRKELIAGLLEDAQSGRNWANGLYRKALEDLEDYYSRKNGYDNDINDYNIDNSNNDDSGNRYDESLNRNPNWKLERQNAIDLD</sequence>